<dbReference type="PANTHER" id="PTHR11593">
    <property type="entry name" value="60S RIBOSOMAL PROTEIN L17"/>
    <property type="match status" value="1"/>
</dbReference>
<gene>
    <name evidence="7" type="ORF">H0E87_015385</name>
</gene>
<evidence type="ECO:0000256" key="1">
    <source>
        <dbReference type="ARBA" id="ARBA00009451"/>
    </source>
</evidence>
<evidence type="ECO:0000256" key="3">
    <source>
        <dbReference type="ARBA" id="ARBA00023274"/>
    </source>
</evidence>
<dbReference type="HAMAP" id="MF_01331_A">
    <property type="entry name" value="Ribosomal_uL22_A"/>
    <property type="match status" value="1"/>
</dbReference>
<reference evidence="7" key="1">
    <citation type="journal article" date="2021" name="J. Hered.">
        <title>Genome Assembly of Salicaceae Populus deltoides (Eastern Cottonwood) I-69 Based on Nanopore Sequencing and Hi-C Technologies.</title>
        <authorList>
            <person name="Bai S."/>
            <person name="Wu H."/>
            <person name="Zhang J."/>
            <person name="Pan Z."/>
            <person name="Zhao W."/>
            <person name="Li Z."/>
            <person name="Tong C."/>
        </authorList>
    </citation>
    <scope>NUCLEOTIDE SEQUENCE</scope>
    <source>
        <tissue evidence="7">Leaf</tissue>
    </source>
</reference>
<dbReference type="AlphaFoldDB" id="A0A8T2Y4Q7"/>
<dbReference type="PROSITE" id="PS00464">
    <property type="entry name" value="RIBOSOMAL_L22"/>
    <property type="match status" value="1"/>
</dbReference>
<protein>
    <recommendedName>
        <fullName evidence="6">Thioredoxin-like fold domain-containing protein</fullName>
    </recommendedName>
</protein>
<dbReference type="Pfam" id="PF13905">
    <property type="entry name" value="Thioredoxin_8"/>
    <property type="match status" value="1"/>
</dbReference>
<dbReference type="InterPro" id="IPR018260">
    <property type="entry name" value="Ribosomal_uL22_CS"/>
</dbReference>
<keyword evidence="3 4" id="KW-0687">Ribonucleoprotein</keyword>
<dbReference type="GO" id="GO:0022625">
    <property type="term" value="C:cytosolic large ribosomal subunit"/>
    <property type="evidence" value="ECO:0007669"/>
    <property type="project" value="TreeGrafter"/>
</dbReference>
<evidence type="ECO:0000259" key="6">
    <source>
        <dbReference type="Pfam" id="PF13905"/>
    </source>
</evidence>
<name>A0A8T2Y4Q7_POPDE</name>
<feature type="region of interest" description="Disordered" evidence="5">
    <location>
        <begin position="1"/>
        <end position="33"/>
    </location>
</feature>
<keyword evidence="8" id="KW-1185">Reference proteome</keyword>
<dbReference type="SUPFAM" id="SSF54843">
    <property type="entry name" value="Ribosomal protein L22"/>
    <property type="match status" value="1"/>
</dbReference>
<proteinExistence type="inferred from homology"/>
<organism evidence="7 8">
    <name type="scientific">Populus deltoides</name>
    <name type="common">Eastern poplar</name>
    <name type="synonym">Eastern cottonwood</name>
    <dbReference type="NCBI Taxonomy" id="3696"/>
    <lineage>
        <taxon>Eukaryota</taxon>
        <taxon>Viridiplantae</taxon>
        <taxon>Streptophyta</taxon>
        <taxon>Embryophyta</taxon>
        <taxon>Tracheophyta</taxon>
        <taxon>Spermatophyta</taxon>
        <taxon>Magnoliopsida</taxon>
        <taxon>eudicotyledons</taxon>
        <taxon>Gunneridae</taxon>
        <taxon>Pentapetalae</taxon>
        <taxon>rosids</taxon>
        <taxon>fabids</taxon>
        <taxon>Malpighiales</taxon>
        <taxon>Salicaceae</taxon>
        <taxon>Saliceae</taxon>
        <taxon>Populus</taxon>
    </lineage>
</organism>
<dbReference type="FunFam" id="3.90.470.10:FF:000005">
    <property type="entry name" value="60S ribosomal protein L17"/>
    <property type="match status" value="1"/>
</dbReference>
<accession>A0A8T2Y4Q7</accession>
<evidence type="ECO:0000256" key="4">
    <source>
        <dbReference type="RuleBase" id="RU004005"/>
    </source>
</evidence>
<dbReference type="InterPro" id="IPR005721">
    <property type="entry name" value="Ribosomal_uL22_euk/arc"/>
</dbReference>
<dbReference type="PANTHER" id="PTHR11593:SF47">
    <property type="entry name" value="LARGE RIBOSOMAL SUBUNIT PROTEIN UL22Y"/>
    <property type="match status" value="1"/>
</dbReference>
<dbReference type="InterPro" id="IPR036249">
    <property type="entry name" value="Thioredoxin-like_sf"/>
</dbReference>
<feature type="compositionally biased region" description="Polar residues" evidence="5">
    <location>
        <begin position="1"/>
        <end position="12"/>
    </location>
</feature>
<comment type="similarity">
    <text evidence="1 4">Belongs to the universal ribosomal protein uL22 family.</text>
</comment>
<dbReference type="Gene3D" id="3.90.470.10">
    <property type="entry name" value="Ribosomal protein L22/L17"/>
    <property type="match status" value="1"/>
</dbReference>
<dbReference type="NCBIfam" id="TIGR01038">
    <property type="entry name" value="uL22_arch_euk"/>
    <property type="match status" value="1"/>
</dbReference>
<dbReference type="Pfam" id="PF00237">
    <property type="entry name" value="Ribosomal_L22"/>
    <property type="match status" value="1"/>
</dbReference>
<sequence length="329" mass="37169">MLEPPASTSVSSTRRKVKYSREPDNPTKSCKARGGDLRVHFKNTRETAFALRKLPLAKAKRYLEDVLAHKQAIPFRRFCGGVGRTAQAKNRHSNGQGRWPAKSARFILDLLKNAESNAEVKGLDVDALYISHIQVNQAQKQRRRTYRAHGRINPYMSSPCHIELVLSEKEEPVKKERGTCSSATTVIRHFFYAALLLTLFSTEVKVSNLVGRIVVFYFSGAWYGPCRSFTPLLIQVYEQLSSKGDFELVFISSDRDDESFNTCFSKMPCLAIPFSDTETCKHLKEVFKVRGIPNLVILFDAHAKVSCDGGVRTIREHGVDGYPFTPDHH</sequence>
<keyword evidence="2 4" id="KW-0689">Ribosomal protein</keyword>
<evidence type="ECO:0000313" key="7">
    <source>
        <dbReference type="EMBL" id="KAH8500123.1"/>
    </source>
</evidence>
<feature type="domain" description="Thioredoxin-like fold" evidence="6">
    <location>
        <begin position="211"/>
        <end position="298"/>
    </location>
</feature>
<dbReference type="Proteomes" id="UP000807159">
    <property type="component" value="Chromosome 8"/>
</dbReference>
<dbReference type="InterPro" id="IPR036394">
    <property type="entry name" value="Ribosomal_uL22_sf"/>
</dbReference>
<dbReference type="CDD" id="cd00336">
    <property type="entry name" value="Ribosomal_L22"/>
    <property type="match status" value="1"/>
</dbReference>
<dbReference type="SUPFAM" id="SSF52833">
    <property type="entry name" value="Thioredoxin-like"/>
    <property type="match status" value="1"/>
</dbReference>
<dbReference type="EMBL" id="JACEGQ020000008">
    <property type="protein sequence ID" value="KAH8500123.1"/>
    <property type="molecule type" value="Genomic_DNA"/>
</dbReference>
<dbReference type="InterPro" id="IPR012336">
    <property type="entry name" value="Thioredoxin-like_fold"/>
</dbReference>
<dbReference type="GO" id="GO:0002181">
    <property type="term" value="P:cytoplasmic translation"/>
    <property type="evidence" value="ECO:0007669"/>
    <property type="project" value="TreeGrafter"/>
</dbReference>
<evidence type="ECO:0000256" key="5">
    <source>
        <dbReference type="SAM" id="MobiDB-lite"/>
    </source>
</evidence>
<evidence type="ECO:0000256" key="2">
    <source>
        <dbReference type="ARBA" id="ARBA00022980"/>
    </source>
</evidence>
<comment type="caution">
    <text evidence="7">The sequence shown here is derived from an EMBL/GenBank/DDBJ whole genome shotgun (WGS) entry which is preliminary data.</text>
</comment>
<dbReference type="Gene3D" id="3.40.30.10">
    <property type="entry name" value="Glutaredoxin"/>
    <property type="match status" value="1"/>
</dbReference>
<dbReference type="GO" id="GO:0003735">
    <property type="term" value="F:structural constituent of ribosome"/>
    <property type="evidence" value="ECO:0007669"/>
    <property type="project" value="InterPro"/>
</dbReference>
<evidence type="ECO:0000313" key="8">
    <source>
        <dbReference type="Proteomes" id="UP000807159"/>
    </source>
</evidence>
<dbReference type="InterPro" id="IPR057265">
    <property type="entry name" value="Ribosomal_uL22_arc-type"/>
</dbReference>
<dbReference type="InterPro" id="IPR001063">
    <property type="entry name" value="Ribosomal_uL22"/>
</dbReference>